<dbReference type="SMART" id="SM00355">
    <property type="entry name" value="ZnF_C2H2"/>
    <property type="match status" value="2"/>
</dbReference>
<dbReference type="PROSITE" id="PS50157">
    <property type="entry name" value="ZINC_FINGER_C2H2_2"/>
    <property type="match status" value="1"/>
</dbReference>
<keyword evidence="3 5" id="KW-0863">Zinc-finger</keyword>
<keyword evidence="4" id="KW-0862">Zinc</keyword>
<evidence type="ECO:0000313" key="7">
    <source>
        <dbReference type="EMBL" id="JAT01827.1"/>
    </source>
</evidence>
<accession>A0A1B6JRG0</accession>
<dbReference type="AlphaFoldDB" id="A0A1B6JRG0"/>
<keyword evidence="2" id="KW-0677">Repeat</keyword>
<gene>
    <name evidence="7" type="ORF">g.55668</name>
</gene>
<evidence type="ECO:0000256" key="1">
    <source>
        <dbReference type="ARBA" id="ARBA00022723"/>
    </source>
</evidence>
<proteinExistence type="predicted"/>
<evidence type="ECO:0000256" key="2">
    <source>
        <dbReference type="ARBA" id="ARBA00022737"/>
    </source>
</evidence>
<evidence type="ECO:0000256" key="5">
    <source>
        <dbReference type="PROSITE-ProRule" id="PRU00042"/>
    </source>
</evidence>
<feature type="non-terminal residue" evidence="7">
    <location>
        <position position="103"/>
    </location>
</feature>
<dbReference type="GO" id="GO:0008270">
    <property type="term" value="F:zinc ion binding"/>
    <property type="evidence" value="ECO:0007669"/>
    <property type="project" value="UniProtKB-KW"/>
</dbReference>
<evidence type="ECO:0000259" key="6">
    <source>
        <dbReference type="PROSITE" id="PS50157"/>
    </source>
</evidence>
<evidence type="ECO:0000256" key="3">
    <source>
        <dbReference type="ARBA" id="ARBA00022771"/>
    </source>
</evidence>
<dbReference type="Pfam" id="PF00096">
    <property type="entry name" value="zf-C2H2"/>
    <property type="match status" value="2"/>
</dbReference>
<feature type="non-terminal residue" evidence="7">
    <location>
        <position position="1"/>
    </location>
</feature>
<dbReference type="FunFam" id="3.30.160.60:FF:000100">
    <property type="entry name" value="Zinc finger 45-like"/>
    <property type="match status" value="1"/>
</dbReference>
<sequence length="103" mass="11462">EAVSAHRDSQDIIDLLGNHQPAGGIKFDCPSCGRSFNHKNNLYRHQKLDCGKLPQLSCNICPYKCKRKDQLKLHVAAKHGFTFGERLVPVCPVRPPVQGQAKS</sequence>
<dbReference type="InterPro" id="IPR036236">
    <property type="entry name" value="Znf_C2H2_sf"/>
</dbReference>
<protein>
    <recommendedName>
        <fullName evidence="6">C2H2-type domain-containing protein</fullName>
    </recommendedName>
</protein>
<keyword evidence="1" id="KW-0479">Metal-binding</keyword>
<dbReference type="Gene3D" id="3.30.160.60">
    <property type="entry name" value="Classic Zinc Finger"/>
    <property type="match status" value="1"/>
</dbReference>
<reference evidence="7" key="1">
    <citation type="submission" date="2015-11" db="EMBL/GenBank/DDBJ databases">
        <title>De novo transcriptome assembly of four potential Pierce s Disease insect vectors from Arizona vineyards.</title>
        <authorList>
            <person name="Tassone E.E."/>
        </authorList>
    </citation>
    <scope>NUCLEOTIDE SEQUENCE</scope>
</reference>
<dbReference type="EMBL" id="GECU01005880">
    <property type="protein sequence ID" value="JAT01827.1"/>
    <property type="molecule type" value="Transcribed_RNA"/>
</dbReference>
<organism evidence="7">
    <name type="scientific">Homalodisca liturata</name>
    <dbReference type="NCBI Taxonomy" id="320908"/>
    <lineage>
        <taxon>Eukaryota</taxon>
        <taxon>Metazoa</taxon>
        <taxon>Ecdysozoa</taxon>
        <taxon>Arthropoda</taxon>
        <taxon>Hexapoda</taxon>
        <taxon>Insecta</taxon>
        <taxon>Pterygota</taxon>
        <taxon>Neoptera</taxon>
        <taxon>Paraneoptera</taxon>
        <taxon>Hemiptera</taxon>
        <taxon>Auchenorrhyncha</taxon>
        <taxon>Membracoidea</taxon>
        <taxon>Cicadellidae</taxon>
        <taxon>Cicadellinae</taxon>
        <taxon>Proconiini</taxon>
        <taxon>Homalodisca</taxon>
    </lineage>
</organism>
<feature type="domain" description="C2H2-type" evidence="6">
    <location>
        <begin position="27"/>
        <end position="54"/>
    </location>
</feature>
<evidence type="ECO:0000256" key="4">
    <source>
        <dbReference type="ARBA" id="ARBA00022833"/>
    </source>
</evidence>
<dbReference type="InterPro" id="IPR013087">
    <property type="entry name" value="Znf_C2H2_type"/>
</dbReference>
<dbReference type="SUPFAM" id="SSF57667">
    <property type="entry name" value="beta-beta-alpha zinc fingers"/>
    <property type="match status" value="1"/>
</dbReference>
<name>A0A1B6JRG0_9HEMI</name>